<sequence>METFVDARGLSCPQPVIRTKKALEQMKDGCLVTVVDNEVARDNVIKLARSLNCAVEVEQKQNEYYIRIKKGELTGMKTGLAVESDTVMLITSDALGRGEEELGKILMESFFYTLTESEVLPRSILFVNRGVYLTCEGSPVISHLLELEKKGVEILSCGTCLDYYRLKAKLCVGNVTNMYNILENMLGAGKTISL</sequence>
<dbReference type="RefSeq" id="WP_088554784.1">
    <property type="nucleotide sequence ID" value="NZ_BDGJ01000168.1"/>
</dbReference>
<evidence type="ECO:0000313" key="3">
    <source>
        <dbReference type="EMBL" id="GAW93704.1"/>
    </source>
</evidence>
<evidence type="ECO:0000313" key="4">
    <source>
        <dbReference type="Proteomes" id="UP000197032"/>
    </source>
</evidence>
<comment type="caution">
    <text evidence="3">The sequence shown here is derived from an EMBL/GenBank/DDBJ whole genome shotgun (WGS) entry which is preliminary data.</text>
</comment>
<dbReference type="AlphaFoldDB" id="A0A1Z5HVZ8"/>
<dbReference type="SUPFAM" id="SSF75169">
    <property type="entry name" value="DsrEFH-like"/>
    <property type="match status" value="1"/>
</dbReference>
<organism evidence="3 4">
    <name type="scientific">Calderihabitans maritimus</name>
    <dbReference type="NCBI Taxonomy" id="1246530"/>
    <lineage>
        <taxon>Bacteria</taxon>
        <taxon>Bacillati</taxon>
        <taxon>Bacillota</taxon>
        <taxon>Clostridia</taxon>
        <taxon>Neomoorellales</taxon>
        <taxon>Calderihabitantaceae</taxon>
        <taxon>Calderihabitans</taxon>
    </lineage>
</organism>
<evidence type="ECO:0000256" key="1">
    <source>
        <dbReference type="ARBA" id="ARBA00008984"/>
    </source>
</evidence>
<dbReference type="Gene3D" id="3.30.110.40">
    <property type="entry name" value="TusA-like domain"/>
    <property type="match status" value="1"/>
</dbReference>
<dbReference type="InterPro" id="IPR027396">
    <property type="entry name" value="DsrEFH-like"/>
</dbReference>
<name>A0A1Z5HVZ8_9FIRM</name>
<proteinExistence type="inferred from homology"/>
<protein>
    <submittedName>
        <fullName evidence="3">SirA-like protein</fullName>
    </submittedName>
</protein>
<dbReference type="PROSITE" id="PS01148">
    <property type="entry name" value="UPF0033"/>
    <property type="match status" value="1"/>
</dbReference>
<dbReference type="EMBL" id="BDGJ01000168">
    <property type="protein sequence ID" value="GAW93704.1"/>
    <property type="molecule type" value="Genomic_DNA"/>
</dbReference>
<dbReference type="PANTHER" id="PTHR33279:SF6">
    <property type="entry name" value="SULFUR CARRIER PROTEIN YEDF-RELATED"/>
    <property type="match status" value="1"/>
</dbReference>
<gene>
    <name evidence="3" type="ORF">KKC1_28320</name>
</gene>
<accession>A0A1Z5HVZ8</accession>
<evidence type="ECO:0000259" key="2">
    <source>
        <dbReference type="PROSITE" id="PS01148"/>
    </source>
</evidence>
<dbReference type="Proteomes" id="UP000197032">
    <property type="component" value="Unassembled WGS sequence"/>
</dbReference>
<dbReference type="Pfam" id="PF01206">
    <property type="entry name" value="TusA"/>
    <property type="match status" value="1"/>
</dbReference>
<dbReference type="SUPFAM" id="SSF64307">
    <property type="entry name" value="SirA-like"/>
    <property type="match status" value="1"/>
</dbReference>
<dbReference type="CDD" id="cd03421">
    <property type="entry name" value="SirA_like_N"/>
    <property type="match status" value="1"/>
</dbReference>
<keyword evidence="4" id="KW-1185">Reference proteome</keyword>
<dbReference type="InterPro" id="IPR001455">
    <property type="entry name" value="TusA-like"/>
</dbReference>
<dbReference type="InterPro" id="IPR019870">
    <property type="entry name" value="Se_metab_YedF"/>
</dbReference>
<dbReference type="NCBIfam" id="TIGR03527">
    <property type="entry name" value="selenium_YedF"/>
    <property type="match status" value="1"/>
</dbReference>
<comment type="similarity">
    <text evidence="1">Belongs to the sulfur carrier protein TusA family.</text>
</comment>
<dbReference type="OrthoDB" id="9801500at2"/>
<reference evidence="4" key="1">
    <citation type="journal article" date="2017" name="Appl. Environ. Microbiol.">
        <title>Genomic analysis of Calderihabitans maritimus KKC1, a thermophilic hydrogenogenic carboxydotrophic bacterium isolated from marine sediment.</title>
        <authorList>
            <person name="Omae K."/>
            <person name="Yoneda Y."/>
            <person name="Fukuyama Y."/>
            <person name="Yoshida T."/>
            <person name="Sako Y."/>
        </authorList>
    </citation>
    <scope>NUCLEOTIDE SEQUENCE [LARGE SCALE GENOMIC DNA]</scope>
    <source>
        <strain evidence="4">KKC1</strain>
    </source>
</reference>
<dbReference type="InterPro" id="IPR036868">
    <property type="entry name" value="TusA-like_sf"/>
</dbReference>
<feature type="domain" description="UPF0033" evidence="2">
    <location>
        <begin position="5"/>
        <end position="29"/>
    </location>
</feature>
<dbReference type="PANTHER" id="PTHR33279">
    <property type="entry name" value="SULFUR CARRIER PROTEIN YEDF-RELATED"/>
    <property type="match status" value="1"/>
</dbReference>